<dbReference type="InterPro" id="IPR011051">
    <property type="entry name" value="RmlC_Cupin_sf"/>
</dbReference>
<evidence type="ECO:0000313" key="2">
    <source>
        <dbReference type="Proteomes" id="UP001218188"/>
    </source>
</evidence>
<dbReference type="AlphaFoldDB" id="A0AAD6T202"/>
<dbReference type="InterPro" id="IPR047142">
    <property type="entry name" value="OryJ/VirC-like"/>
</dbReference>
<gene>
    <name evidence="1" type="ORF">C8F04DRAFT_1326448</name>
</gene>
<dbReference type="CDD" id="cd02231">
    <property type="entry name" value="cupin_BLL6423-like"/>
    <property type="match status" value="1"/>
</dbReference>
<dbReference type="Proteomes" id="UP001218188">
    <property type="component" value="Unassembled WGS sequence"/>
</dbReference>
<accession>A0AAD6T202</accession>
<keyword evidence="2" id="KW-1185">Reference proteome</keyword>
<dbReference type="PANTHER" id="PTHR36156">
    <property type="entry name" value="SLR2101 PROTEIN"/>
    <property type="match status" value="1"/>
</dbReference>
<dbReference type="Gene3D" id="2.60.120.10">
    <property type="entry name" value="Jelly Rolls"/>
    <property type="match status" value="1"/>
</dbReference>
<organism evidence="1 2">
    <name type="scientific">Mycena alexandri</name>
    <dbReference type="NCBI Taxonomy" id="1745969"/>
    <lineage>
        <taxon>Eukaryota</taxon>
        <taxon>Fungi</taxon>
        <taxon>Dikarya</taxon>
        <taxon>Basidiomycota</taxon>
        <taxon>Agaricomycotina</taxon>
        <taxon>Agaricomycetes</taxon>
        <taxon>Agaricomycetidae</taxon>
        <taxon>Agaricales</taxon>
        <taxon>Marasmiineae</taxon>
        <taxon>Mycenaceae</taxon>
        <taxon>Mycena</taxon>
    </lineage>
</organism>
<evidence type="ECO:0000313" key="1">
    <source>
        <dbReference type="EMBL" id="KAJ7038239.1"/>
    </source>
</evidence>
<dbReference type="SUPFAM" id="SSF51182">
    <property type="entry name" value="RmlC-like cupins"/>
    <property type="match status" value="1"/>
</dbReference>
<dbReference type="InterPro" id="IPR014710">
    <property type="entry name" value="RmlC-like_jellyroll"/>
</dbReference>
<protein>
    <submittedName>
        <fullName evidence="1">Uncharacterized protein</fullName>
    </submittedName>
</protein>
<dbReference type="EMBL" id="JARJCM010000033">
    <property type="protein sequence ID" value="KAJ7038239.1"/>
    <property type="molecule type" value="Genomic_DNA"/>
</dbReference>
<reference evidence="1" key="1">
    <citation type="submission" date="2023-03" db="EMBL/GenBank/DDBJ databases">
        <title>Massive genome expansion in bonnet fungi (Mycena s.s.) driven by repeated elements and novel gene families across ecological guilds.</title>
        <authorList>
            <consortium name="Lawrence Berkeley National Laboratory"/>
            <person name="Harder C.B."/>
            <person name="Miyauchi S."/>
            <person name="Viragh M."/>
            <person name="Kuo A."/>
            <person name="Thoen E."/>
            <person name="Andreopoulos B."/>
            <person name="Lu D."/>
            <person name="Skrede I."/>
            <person name="Drula E."/>
            <person name="Henrissat B."/>
            <person name="Morin E."/>
            <person name="Kohler A."/>
            <person name="Barry K."/>
            <person name="LaButti K."/>
            <person name="Morin E."/>
            <person name="Salamov A."/>
            <person name="Lipzen A."/>
            <person name="Mereny Z."/>
            <person name="Hegedus B."/>
            <person name="Baldrian P."/>
            <person name="Stursova M."/>
            <person name="Weitz H."/>
            <person name="Taylor A."/>
            <person name="Grigoriev I.V."/>
            <person name="Nagy L.G."/>
            <person name="Martin F."/>
            <person name="Kauserud H."/>
        </authorList>
    </citation>
    <scope>NUCLEOTIDE SEQUENCE</scope>
    <source>
        <strain evidence="1">CBHHK200</strain>
    </source>
</reference>
<comment type="caution">
    <text evidence="1">The sequence shown here is derived from an EMBL/GenBank/DDBJ whole genome shotgun (WGS) entry which is preliminary data.</text>
</comment>
<proteinExistence type="predicted"/>
<sequence>MSSGPKPLPEVRRIVTTHDEQGLGTIQSQSAIRFEDIPGMAGARAAAVWVTSDGLPTNDNNSSEDGANRVVNGIVHPNGTNLRCTDLAPVSGELIMVTDDGSETHLKNSGDTVIQKGTMHAWRNPGTEWARWMCAVIAAEPAVVGGKILEAETKT</sequence>
<dbReference type="Gene3D" id="2.20.70.150">
    <property type="match status" value="1"/>
</dbReference>
<dbReference type="PANTHER" id="PTHR36156:SF2">
    <property type="entry name" value="CUPIN TYPE-2 DOMAIN-CONTAINING PROTEIN"/>
    <property type="match status" value="1"/>
</dbReference>
<name>A0AAD6T202_9AGAR</name>